<dbReference type="PANTHER" id="PTHR47371">
    <property type="entry name" value="LIPOTEICHOIC ACID SYNTHASE"/>
    <property type="match status" value="1"/>
</dbReference>
<dbReference type="PIRSF" id="PIRSF005091">
    <property type="entry name" value="Mmb_sulf_HI1246"/>
    <property type="match status" value="1"/>
</dbReference>
<dbReference type="CDD" id="cd16015">
    <property type="entry name" value="LTA_synthase"/>
    <property type="match status" value="1"/>
</dbReference>
<keyword evidence="4 8" id="KW-1003">Cell membrane</keyword>
<evidence type="ECO:0000313" key="12">
    <source>
        <dbReference type="Proteomes" id="UP000621631"/>
    </source>
</evidence>
<dbReference type="InterPro" id="IPR012160">
    <property type="entry name" value="LtaS-like"/>
</dbReference>
<feature type="transmembrane region" description="Helical" evidence="9">
    <location>
        <begin position="65"/>
        <end position="87"/>
    </location>
</feature>
<evidence type="ECO:0000256" key="2">
    <source>
        <dbReference type="ARBA" id="ARBA00004936"/>
    </source>
</evidence>
<proteinExistence type="inferred from homology"/>
<keyword evidence="7 8" id="KW-0472">Membrane</keyword>
<dbReference type="EMBL" id="JACWEZ010000001">
    <property type="protein sequence ID" value="MBD1221420.1"/>
    <property type="molecule type" value="Genomic_DNA"/>
</dbReference>
<sequence>MHEKTSFTHSYFFFFLVAFSLKLYVFRLLQFEDFNPLNTIWYELCFIVILFAIVELFIKKGKFTVYIILDVLFTLLLFAMAVYGRYFHNIPTYHALAQVNQVGSVSGSIWLLLSFKDLYLLVDFILLIIFHRIQNKRFFPQDRTFTKKSMLALGVACLLISILNFSLHRDEVIRDQALFSKKYGVTNAQLIKANEDVLGTTNTNISKVTQEDIIKLKGNKPVPFEEHTYFDSVPDKNLLIIQLESFQDFVVDLKVNGQEITPNLNKLTKESMYFKNVFQQIGSGNTADAEFIMNASVYPVGEVPTSQKIEGKKVEHSLPRLLKEEGYFTSTFHADKVTYWNRDALYPALGFDAYFDSEYIGEKDIIGFGPSDKYFYNRTMKKLKEFQNNGKEPFYAHVLSLTSHSPFKMPKEKQMLDLPERYTDTLTGNYLQSVHYADQALGKFIQELKKSGLWDDSMIALYGDHSGVHGGLMEEEDNKLLKEILNEEYTMEDRFNIPFLIHVPGNKDKFIKEVDTVGGQLDMMPTILNLMGIKLKGLYFGQDILQYKNNLIGMRYYLPTGAFINNEHFFIPETSKEPVRVYDLKGKSLNLENQKQKFKEDYQNMLQLYDWSDAYFEELPTKEKK</sequence>
<keyword evidence="12" id="KW-1185">Reference proteome</keyword>
<dbReference type="InterPro" id="IPR000917">
    <property type="entry name" value="Sulfatase_N"/>
</dbReference>
<evidence type="ECO:0000313" key="11">
    <source>
        <dbReference type="EMBL" id="MBD1221420.1"/>
    </source>
</evidence>
<dbReference type="Gene3D" id="3.30.1120.170">
    <property type="match status" value="1"/>
</dbReference>
<keyword evidence="6 9" id="KW-1133">Transmembrane helix</keyword>
<comment type="caution">
    <text evidence="11">The sequence shown here is derived from an EMBL/GenBank/DDBJ whole genome shotgun (WGS) entry which is preliminary data.</text>
</comment>
<dbReference type="Proteomes" id="UP000621631">
    <property type="component" value="Unassembled WGS sequence"/>
</dbReference>
<dbReference type="PANTHER" id="PTHR47371:SF3">
    <property type="entry name" value="PHOSPHOGLYCEROL TRANSFERASE I"/>
    <property type="match status" value="1"/>
</dbReference>
<dbReference type="InterPro" id="IPR050448">
    <property type="entry name" value="OpgB/LTA_synthase_biosynth"/>
</dbReference>
<protein>
    <submittedName>
        <fullName evidence="11">LTA synthase family protein</fullName>
    </submittedName>
</protein>
<evidence type="ECO:0000256" key="3">
    <source>
        <dbReference type="ARBA" id="ARBA00009983"/>
    </source>
</evidence>
<organism evidence="11 12">
    <name type="scientific">Virgibacillus halodenitrificans</name>
    <name type="common">Bacillus halodenitrificans</name>
    <dbReference type="NCBI Taxonomy" id="1482"/>
    <lineage>
        <taxon>Bacteria</taxon>
        <taxon>Bacillati</taxon>
        <taxon>Bacillota</taxon>
        <taxon>Bacilli</taxon>
        <taxon>Bacillales</taxon>
        <taxon>Bacillaceae</taxon>
        <taxon>Virgibacillus</taxon>
    </lineage>
</organism>
<evidence type="ECO:0000256" key="6">
    <source>
        <dbReference type="ARBA" id="ARBA00022989"/>
    </source>
</evidence>
<reference evidence="11 12" key="1">
    <citation type="submission" date="2020-09" db="EMBL/GenBank/DDBJ databases">
        <title>Draft Genome Sequences of Oil-Oxidizing Bacteria Halomonas titanicae, Marinobacter lutaoensis, and Virgibacillus halodenitrificans Isolated from Highly Saline Environments.</title>
        <authorList>
            <person name="Grouzdev D.S."/>
            <person name="Sokolova D.S."/>
            <person name="Semenova E.M."/>
            <person name="Borzenkov I.A."/>
            <person name="Bidzhieva S.K."/>
            <person name="Poltaraus A.B."/>
            <person name="Nazina T.N."/>
        </authorList>
    </citation>
    <scope>NUCLEOTIDE SEQUENCE [LARGE SCALE GENOMIC DNA]</scope>
    <source>
        <strain evidence="11 12">VKM B-3472D</strain>
    </source>
</reference>
<gene>
    <name evidence="11" type="ORF">IC602_02200</name>
</gene>
<comment type="subcellular location">
    <subcellularLocation>
        <location evidence="1">Cell membrane</location>
        <topology evidence="1">Multi-pass membrane protein</topology>
    </subcellularLocation>
</comment>
<dbReference type="RefSeq" id="WP_189776876.1">
    <property type="nucleotide sequence ID" value="NZ_JACWEZ010000001.1"/>
</dbReference>
<evidence type="ECO:0000256" key="4">
    <source>
        <dbReference type="ARBA" id="ARBA00022475"/>
    </source>
</evidence>
<evidence type="ECO:0000256" key="5">
    <source>
        <dbReference type="ARBA" id="ARBA00022692"/>
    </source>
</evidence>
<keyword evidence="5 9" id="KW-0812">Transmembrane</keyword>
<evidence type="ECO:0000256" key="8">
    <source>
        <dbReference type="PIRNR" id="PIRNR005091"/>
    </source>
</evidence>
<comment type="pathway">
    <text evidence="2">Cell wall biogenesis; lipoteichoic acid biosynthesis.</text>
</comment>
<feature type="transmembrane region" description="Helical" evidence="9">
    <location>
        <begin position="107"/>
        <end position="130"/>
    </location>
</feature>
<name>A0ABR7VJJ5_VIRHA</name>
<evidence type="ECO:0000256" key="1">
    <source>
        <dbReference type="ARBA" id="ARBA00004651"/>
    </source>
</evidence>
<feature type="transmembrane region" description="Helical" evidence="9">
    <location>
        <begin position="12"/>
        <end position="29"/>
    </location>
</feature>
<accession>A0ABR7VJJ5</accession>
<comment type="similarity">
    <text evidence="3 8">Belongs to the LTA synthase family.</text>
</comment>
<dbReference type="InterPro" id="IPR017850">
    <property type="entry name" value="Alkaline_phosphatase_core_sf"/>
</dbReference>
<feature type="transmembrane region" description="Helical" evidence="9">
    <location>
        <begin position="41"/>
        <end position="58"/>
    </location>
</feature>
<feature type="transmembrane region" description="Helical" evidence="9">
    <location>
        <begin position="150"/>
        <end position="167"/>
    </location>
</feature>
<feature type="domain" description="Sulfatase N-terminal" evidence="10">
    <location>
        <begin position="236"/>
        <end position="533"/>
    </location>
</feature>
<dbReference type="Pfam" id="PF00884">
    <property type="entry name" value="Sulfatase"/>
    <property type="match status" value="1"/>
</dbReference>
<dbReference type="Gene3D" id="3.40.720.10">
    <property type="entry name" value="Alkaline Phosphatase, subunit A"/>
    <property type="match status" value="1"/>
</dbReference>
<dbReference type="SUPFAM" id="SSF53649">
    <property type="entry name" value="Alkaline phosphatase-like"/>
    <property type="match status" value="1"/>
</dbReference>
<evidence type="ECO:0000256" key="7">
    <source>
        <dbReference type="ARBA" id="ARBA00023136"/>
    </source>
</evidence>
<evidence type="ECO:0000256" key="9">
    <source>
        <dbReference type="SAM" id="Phobius"/>
    </source>
</evidence>
<evidence type="ECO:0000259" key="10">
    <source>
        <dbReference type="Pfam" id="PF00884"/>
    </source>
</evidence>